<reference evidence="2 3" key="1">
    <citation type="submission" date="2023-07" db="EMBL/GenBank/DDBJ databases">
        <title>Sorghum-associated microbial communities from plants grown in Nebraska, USA.</title>
        <authorList>
            <person name="Schachtman D."/>
        </authorList>
    </citation>
    <scope>NUCLEOTIDE SEQUENCE [LARGE SCALE GENOMIC DNA]</scope>
    <source>
        <strain evidence="2 3">BE332</strain>
    </source>
</reference>
<keyword evidence="1" id="KW-0812">Transmembrane</keyword>
<dbReference type="PANTHER" id="PTHR37305">
    <property type="entry name" value="INTEGRAL MEMBRANE PROTEIN-RELATED"/>
    <property type="match status" value="1"/>
</dbReference>
<organism evidence="2 3">
    <name type="scientific">Cellulomonas humilata</name>
    <dbReference type="NCBI Taxonomy" id="144055"/>
    <lineage>
        <taxon>Bacteria</taxon>
        <taxon>Bacillati</taxon>
        <taxon>Actinomycetota</taxon>
        <taxon>Actinomycetes</taxon>
        <taxon>Micrococcales</taxon>
        <taxon>Cellulomonadaceae</taxon>
        <taxon>Cellulomonas</taxon>
    </lineage>
</organism>
<feature type="transmembrane region" description="Helical" evidence="1">
    <location>
        <begin position="264"/>
        <end position="285"/>
    </location>
</feature>
<proteinExistence type="predicted"/>
<gene>
    <name evidence="2" type="ORF">J2X26_000241</name>
</gene>
<evidence type="ECO:0000313" key="3">
    <source>
        <dbReference type="Proteomes" id="UP001239626"/>
    </source>
</evidence>
<feature type="transmembrane region" description="Helical" evidence="1">
    <location>
        <begin position="127"/>
        <end position="151"/>
    </location>
</feature>
<feature type="transmembrane region" description="Helical" evidence="1">
    <location>
        <begin position="200"/>
        <end position="222"/>
    </location>
</feature>
<keyword evidence="1" id="KW-0472">Membrane</keyword>
<comment type="caution">
    <text evidence="2">The sequence shown here is derived from an EMBL/GenBank/DDBJ whole genome shotgun (WGS) entry which is preliminary data.</text>
</comment>
<sequence length="290" mass="30694">MSTAVATEPHRHATPLREQKLGFGHLLRGEWIKFWSVRSTTWTLSIFLIATVGLVVLISLAFVNVPSPEEGGPPEGTAGNPLDPLSIAVTLAQLAVAVLGALTITSEYSTGMIRSSLTAVPKRLPMLWSKAIVLVVSVFAVAVVAVALAMTLQWVFFDSQGFSVDATDPEIIRPLLGTAVYLATIALFSYSLGALMRHSAAALATVLGVLLVAPILFSAIPWKPLQQAFPFLPGVAGQQFTQTTEQLEAAAASSGPDVVDLTAWAGYGVLIAWIVLILGVAAVLLKRRDA</sequence>
<accession>A0ABU0E9K5</accession>
<feature type="transmembrane region" description="Helical" evidence="1">
    <location>
        <begin position="171"/>
        <end position="193"/>
    </location>
</feature>
<keyword evidence="3" id="KW-1185">Reference proteome</keyword>
<dbReference type="RefSeq" id="WP_307489116.1">
    <property type="nucleotide sequence ID" value="NZ_JAUSVB010000001.1"/>
</dbReference>
<feature type="transmembrane region" description="Helical" evidence="1">
    <location>
        <begin position="85"/>
        <end position="106"/>
    </location>
</feature>
<name>A0ABU0E9K5_9CELL</name>
<dbReference type="Proteomes" id="UP001239626">
    <property type="component" value="Unassembled WGS sequence"/>
</dbReference>
<dbReference type="PANTHER" id="PTHR37305:SF1">
    <property type="entry name" value="MEMBRANE PROTEIN"/>
    <property type="match status" value="1"/>
</dbReference>
<protein>
    <submittedName>
        <fullName evidence="2">ABC-2 type transport system permease protein</fullName>
    </submittedName>
</protein>
<dbReference type="EMBL" id="JAUSVB010000001">
    <property type="protein sequence ID" value="MDQ0371944.1"/>
    <property type="molecule type" value="Genomic_DNA"/>
</dbReference>
<keyword evidence="1" id="KW-1133">Transmembrane helix</keyword>
<evidence type="ECO:0000256" key="1">
    <source>
        <dbReference type="SAM" id="Phobius"/>
    </source>
</evidence>
<evidence type="ECO:0000313" key="2">
    <source>
        <dbReference type="EMBL" id="MDQ0371944.1"/>
    </source>
</evidence>
<feature type="transmembrane region" description="Helical" evidence="1">
    <location>
        <begin position="42"/>
        <end position="65"/>
    </location>
</feature>